<dbReference type="Gene3D" id="2.30.30.110">
    <property type="match status" value="1"/>
</dbReference>
<comment type="similarity">
    <text evidence="1">Belongs to the PemK/MazF family.</text>
</comment>
<gene>
    <name evidence="3" type="ORF">VF08_02095</name>
</gene>
<protein>
    <submittedName>
        <fullName evidence="3">MazF family transcriptional regulator</fullName>
    </submittedName>
</protein>
<reference evidence="3 4" key="1">
    <citation type="submission" date="2015-02" db="EMBL/GenBank/DDBJ databases">
        <title>Nostoc linckia genome annotation.</title>
        <authorList>
            <person name="Zhou Z."/>
        </authorList>
    </citation>
    <scope>NUCLEOTIDE SEQUENCE [LARGE SCALE GENOMIC DNA]</scope>
    <source>
        <strain evidence="4">z8</strain>
    </source>
</reference>
<dbReference type="RefSeq" id="WP_099067333.1">
    <property type="nucleotide sequence ID" value="NZ_LAHD01000003.1"/>
</dbReference>
<dbReference type="InterPro" id="IPR011067">
    <property type="entry name" value="Plasmid_toxin/cell-grow_inhib"/>
</dbReference>
<evidence type="ECO:0000313" key="4">
    <source>
        <dbReference type="Proteomes" id="UP000222310"/>
    </source>
</evidence>
<evidence type="ECO:0000256" key="1">
    <source>
        <dbReference type="ARBA" id="ARBA00007521"/>
    </source>
</evidence>
<keyword evidence="2" id="KW-1277">Toxin-antitoxin system</keyword>
<organism evidence="3 4">
    <name type="scientific">Nostoc linckia z8</name>
    <dbReference type="NCBI Taxonomy" id="1628746"/>
    <lineage>
        <taxon>Bacteria</taxon>
        <taxon>Bacillati</taxon>
        <taxon>Cyanobacteriota</taxon>
        <taxon>Cyanophyceae</taxon>
        <taxon>Nostocales</taxon>
        <taxon>Nostocaceae</taxon>
        <taxon>Nostoc</taxon>
    </lineage>
</organism>
<dbReference type="Proteomes" id="UP000222310">
    <property type="component" value="Unassembled WGS sequence"/>
</dbReference>
<dbReference type="EMBL" id="LAHD01000003">
    <property type="protein sequence ID" value="PHK07075.1"/>
    <property type="molecule type" value="Genomic_DNA"/>
</dbReference>
<dbReference type="SUPFAM" id="SSF50118">
    <property type="entry name" value="Cell growth inhibitor/plasmid maintenance toxic component"/>
    <property type="match status" value="1"/>
</dbReference>
<dbReference type="GO" id="GO:0003677">
    <property type="term" value="F:DNA binding"/>
    <property type="evidence" value="ECO:0007669"/>
    <property type="project" value="InterPro"/>
</dbReference>
<dbReference type="Pfam" id="PF02452">
    <property type="entry name" value="PemK_toxin"/>
    <property type="match status" value="1"/>
</dbReference>
<dbReference type="PANTHER" id="PTHR33988:SF2">
    <property type="entry name" value="ENDORIBONUCLEASE MAZF"/>
    <property type="match status" value="1"/>
</dbReference>
<dbReference type="GO" id="GO:0016075">
    <property type="term" value="P:rRNA catabolic process"/>
    <property type="evidence" value="ECO:0007669"/>
    <property type="project" value="TreeGrafter"/>
</dbReference>
<dbReference type="PANTHER" id="PTHR33988">
    <property type="entry name" value="ENDORIBONUCLEASE MAZF-RELATED"/>
    <property type="match status" value="1"/>
</dbReference>
<evidence type="ECO:0000256" key="2">
    <source>
        <dbReference type="ARBA" id="ARBA00022649"/>
    </source>
</evidence>
<sequence length="117" mass="12938">MNLQRGDVVLCRIPMPSTKLTQFKVRPAVVISANQLNQILDDLMIVPCTSNTNRPLSVTQYLITGDEIANAGIRIESVVRCESIFTLNNSMIIRKLGFLSSEAINQVNFCLTAALEL</sequence>
<dbReference type="AlphaFoldDB" id="A0A9Q6ENA4"/>
<name>A0A9Q6ENA4_NOSLI</name>
<dbReference type="GO" id="GO:0006402">
    <property type="term" value="P:mRNA catabolic process"/>
    <property type="evidence" value="ECO:0007669"/>
    <property type="project" value="TreeGrafter"/>
</dbReference>
<comment type="caution">
    <text evidence="3">The sequence shown here is derived from an EMBL/GenBank/DDBJ whole genome shotgun (WGS) entry which is preliminary data.</text>
</comment>
<dbReference type="GO" id="GO:0004521">
    <property type="term" value="F:RNA endonuclease activity"/>
    <property type="evidence" value="ECO:0007669"/>
    <property type="project" value="TreeGrafter"/>
</dbReference>
<dbReference type="GeneID" id="57091897"/>
<accession>A0A9Q6ENA4</accession>
<evidence type="ECO:0000313" key="3">
    <source>
        <dbReference type="EMBL" id="PHK07075.1"/>
    </source>
</evidence>
<proteinExistence type="inferred from homology"/>
<dbReference type="InterPro" id="IPR003477">
    <property type="entry name" value="PemK-like"/>
</dbReference>